<evidence type="ECO:0000256" key="1">
    <source>
        <dbReference type="ARBA" id="ARBA00001974"/>
    </source>
</evidence>
<evidence type="ECO:0000313" key="11">
    <source>
        <dbReference type="Proteomes" id="UP000265560"/>
    </source>
</evidence>
<evidence type="ECO:0000256" key="6">
    <source>
        <dbReference type="RuleBase" id="RU362125"/>
    </source>
</evidence>
<dbReference type="SUPFAM" id="SSF56645">
    <property type="entry name" value="Acyl-CoA dehydrogenase NM domain-like"/>
    <property type="match status" value="1"/>
</dbReference>
<dbReference type="InterPro" id="IPR036250">
    <property type="entry name" value="AcylCo_DH-like_C"/>
</dbReference>
<evidence type="ECO:0000256" key="4">
    <source>
        <dbReference type="ARBA" id="ARBA00022827"/>
    </source>
</evidence>
<dbReference type="KEGG" id="pcav:D3880_10350"/>
<dbReference type="GO" id="GO:0050660">
    <property type="term" value="F:flavin adenine dinucleotide binding"/>
    <property type="evidence" value="ECO:0007669"/>
    <property type="project" value="InterPro"/>
</dbReference>
<protein>
    <submittedName>
        <fullName evidence="10">Pimeloyl-CoA dehydrogenase large subunit</fullName>
    </submittedName>
</protein>
<keyword evidence="5 6" id="KW-0560">Oxidoreductase</keyword>
<comment type="similarity">
    <text evidence="2 6">Belongs to the acyl-CoA dehydrogenase family.</text>
</comment>
<name>A0A385Z250_9PSED</name>
<evidence type="ECO:0000259" key="9">
    <source>
        <dbReference type="Pfam" id="PF02771"/>
    </source>
</evidence>
<proteinExistence type="inferred from homology"/>
<dbReference type="GO" id="GO:0016627">
    <property type="term" value="F:oxidoreductase activity, acting on the CH-CH group of donors"/>
    <property type="evidence" value="ECO:0007669"/>
    <property type="project" value="InterPro"/>
</dbReference>
<dbReference type="Gene3D" id="2.40.110.10">
    <property type="entry name" value="Butyryl-CoA Dehydrogenase, subunit A, domain 2"/>
    <property type="match status" value="1"/>
</dbReference>
<feature type="domain" description="Acyl-CoA dehydrogenase/oxidase C-terminal" evidence="7">
    <location>
        <begin position="231"/>
        <end position="395"/>
    </location>
</feature>
<evidence type="ECO:0000313" key="10">
    <source>
        <dbReference type="EMBL" id="AYC32761.1"/>
    </source>
</evidence>
<organism evidence="10 11">
    <name type="scientific">Pseudomonas cavernae</name>
    <dbReference type="NCBI Taxonomy" id="2320867"/>
    <lineage>
        <taxon>Bacteria</taxon>
        <taxon>Pseudomonadati</taxon>
        <taxon>Pseudomonadota</taxon>
        <taxon>Gammaproteobacteria</taxon>
        <taxon>Pseudomonadales</taxon>
        <taxon>Pseudomonadaceae</taxon>
        <taxon>Pseudomonas</taxon>
    </lineage>
</organism>
<dbReference type="Pfam" id="PF02771">
    <property type="entry name" value="Acyl-CoA_dh_N"/>
    <property type="match status" value="1"/>
</dbReference>
<dbReference type="PANTHER" id="PTHR43292:SF3">
    <property type="entry name" value="ACYL-COA DEHYDROGENASE FADE29"/>
    <property type="match status" value="1"/>
</dbReference>
<dbReference type="SUPFAM" id="SSF47203">
    <property type="entry name" value="Acyl-CoA dehydrogenase C-terminal domain-like"/>
    <property type="match status" value="1"/>
</dbReference>
<feature type="domain" description="Acyl-CoA dehydrogenase/oxidase N-terminal" evidence="9">
    <location>
        <begin position="6"/>
        <end position="121"/>
    </location>
</feature>
<dbReference type="EMBL" id="CP032419">
    <property type="protein sequence ID" value="AYC32761.1"/>
    <property type="molecule type" value="Genomic_DNA"/>
</dbReference>
<dbReference type="GO" id="GO:0005886">
    <property type="term" value="C:plasma membrane"/>
    <property type="evidence" value="ECO:0007669"/>
    <property type="project" value="TreeGrafter"/>
</dbReference>
<feature type="domain" description="Acyl-CoA oxidase/dehydrogenase middle" evidence="8">
    <location>
        <begin position="125"/>
        <end position="219"/>
    </location>
</feature>
<sequence>MDIQFTPEECAFREEARAFLRSQLPAEISTRVQQGKRLSKEHQVAWMRILNERGWLAPSWPVEHGGTDWTAVQKHIFEEECFAAGAPRVVAFGVKMVAPVIIKFGTEAQKAHFLPRILSSEDWWCQGYSEPGAGSDLASLKTRAVRDGDHYVVNGQKIWTTLAHYADWMFCLVRTDPEAQQQRGISFLLIDMNTPGITVRPIITLDGEHEVNEVFFDNVRVPVENLVGEENKGWTCAKYLLTHERTSIAGIGQTKALLAKLKLVASRELRNGQPLLDDPLFRAQIADVEMQLMAAEMSNLRTLAATRDGGVPGAESSILKIKGTELRQQITYLINKAVGTYSLPVLEEELGYGCGAELLHTDYSSAASNQYLDMRKASIYGGSNEIQKNIIAKMILEL</sequence>
<dbReference type="Gene3D" id="1.20.140.10">
    <property type="entry name" value="Butyryl-CoA Dehydrogenase, subunit A, domain 3"/>
    <property type="match status" value="1"/>
</dbReference>
<gene>
    <name evidence="10" type="ORF">D3880_10350</name>
</gene>
<dbReference type="OrthoDB" id="9769473at2"/>
<dbReference type="AlphaFoldDB" id="A0A385Z250"/>
<dbReference type="Pfam" id="PF00441">
    <property type="entry name" value="Acyl-CoA_dh_1"/>
    <property type="match status" value="1"/>
</dbReference>
<dbReference type="Gene3D" id="1.10.540.10">
    <property type="entry name" value="Acyl-CoA dehydrogenase/oxidase, N-terminal domain"/>
    <property type="match status" value="1"/>
</dbReference>
<dbReference type="InterPro" id="IPR009075">
    <property type="entry name" value="AcylCo_DH/oxidase_C"/>
</dbReference>
<dbReference type="InterPro" id="IPR037069">
    <property type="entry name" value="AcylCoA_DH/ox_N_sf"/>
</dbReference>
<evidence type="ECO:0000259" key="7">
    <source>
        <dbReference type="Pfam" id="PF00441"/>
    </source>
</evidence>
<dbReference type="InterPro" id="IPR006091">
    <property type="entry name" value="Acyl-CoA_Oxase/DH_mid-dom"/>
</dbReference>
<reference evidence="11" key="1">
    <citation type="submission" date="2018-09" db="EMBL/GenBank/DDBJ databases">
        <authorList>
            <person name="Zhu H."/>
        </authorList>
    </citation>
    <scope>NUCLEOTIDE SEQUENCE [LARGE SCALE GENOMIC DNA]</scope>
    <source>
        <strain evidence="11">K2W31S-8</strain>
    </source>
</reference>
<keyword evidence="4 6" id="KW-0274">FAD</keyword>
<evidence type="ECO:0000256" key="3">
    <source>
        <dbReference type="ARBA" id="ARBA00022630"/>
    </source>
</evidence>
<accession>A0A385Z250</accession>
<evidence type="ECO:0000256" key="5">
    <source>
        <dbReference type="ARBA" id="ARBA00023002"/>
    </source>
</evidence>
<keyword evidence="11" id="KW-1185">Reference proteome</keyword>
<comment type="cofactor">
    <cofactor evidence="1 6">
        <name>FAD</name>
        <dbReference type="ChEBI" id="CHEBI:57692"/>
    </cofactor>
</comment>
<dbReference type="Pfam" id="PF02770">
    <property type="entry name" value="Acyl-CoA_dh_M"/>
    <property type="match status" value="1"/>
</dbReference>
<keyword evidence="3 6" id="KW-0285">Flavoprotein</keyword>
<dbReference type="InterPro" id="IPR046373">
    <property type="entry name" value="Acyl-CoA_Oxase/DH_mid-dom_sf"/>
</dbReference>
<dbReference type="RefSeq" id="WP_119893381.1">
    <property type="nucleotide sequence ID" value="NZ_CP032419.1"/>
</dbReference>
<evidence type="ECO:0000256" key="2">
    <source>
        <dbReference type="ARBA" id="ARBA00009347"/>
    </source>
</evidence>
<dbReference type="InterPro" id="IPR052161">
    <property type="entry name" value="Mycobact_Acyl-CoA_DH"/>
</dbReference>
<dbReference type="InterPro" id="IPR009100">
    <property type="entry name" value="AcylCoA_DH/oxidase_NM_dom_sf"/>
</dbReference>
<dbReference type="Proteomes" id="UP000265560">
    <property type="component" value="Chromosome"/>
</dbReference>
<dbReference type="FunFam" id="2.40.110.10:FF:000011">
    <property type="entry name" value="Acyl-CoA dehydrogenase FadE34"/>
    <property type="match status" value="1"/>
</dbReference>
<dbReference type="InterPro" id="IPR013786">
    <property type="entry name" value="AcylCoA_DH/ox_N"/>
</dbReference>
<dbReference type="PANTHER" id="PTHR43292">
    <property type="entry name" value="ACYL-COA DEHYDROGENASE"/>
    <property type="match status" value="1"/>
</dbReference>
<evidence type="ECO:0000259" key="8">
    <source>
        <dbReference type="Pfam" id="PF02770"/>
    </source>
</evidence>